<dbReference type="Pfam" id="PF00013">
    <property type="entry name" value="KH_1"/>
    <property type="match status" value="2"/>
</dbReference>
<keyword evidence="6" id="KW-1185">Reference proteome</keyword>
<evidence type="ECO:0000256" key="2">
    <source>
        <dbReference type="PROSITE-ProRule" id="PRU00117"/>
    </source>
</evidence>
<dbReference type="GO" id="GO:0005737">
    <property type="term" value="C:cytoplasm"/>
    <property type="evidence" value="ECO:0007669"/>
    <property type="project" value="TreeGrafter"/>
</dbReference>
<feature type="compositionally biased region" description="Polar residues" evidence="3">
    <location>
        <begin position="943"/>
        <end position="953"/>
    </location>
</feature>
<dbReference type="OrthoDB" id="271862at2759"/>
<keyword evidence="2" id="KW-0694">RNA-binding</keyword>
<reference evidence="5 6" key="1">
    <citation type="journal article" date="2017" name="Mycologia">
        <title>Bifiguratus adelaidae, gen. et sp. nov., a new member of Mucoromycotina in endophytic and soil-dwelling habitats.</title>
        <authorList>
            <person name="Torres-Cruz T.J."/>
            <person name="Billingsley Tobias T.L."/>
            <person name="Almatruk M."/>
            <person name="Hesse C."/>
            <person name="Kuske C.R."/>
            <person name="Desiro A."/>
            <person name="Benucci G.M."/>
            <person name="Bonito G."/>
            <person name="Stajich J.E."/>
            <person name="Dunlap C."/>
            <person name="Arnold A.E."/>
            <person name="Porras-Alfaro A."/>
        </authorList>
    </citation>
    <scope>NUCLEOTIDE SEQUENCE [LARGE SCALE GENOMIC DNA]</scope>
    <source>
        <strain evidence="5 6">AZ0501</strain>
    </source>
</reference>
<accession>A0A261Y5Y5</accession>
<dbReference type="InterPro" id="IPR036612">
    <property type="entry name" value="KH_dom_type_1_sf"/>
</dbReference>
<evidence type="ECO:0000256" key="3">
    <source>
        <dbReference type="SAM" id="MobiDB-lite"/>
    </source>
</evidence>
<dbReference type="Gene3D" id="3.30.1370.10">
    <property type="entry name" value="K Homology domain, type 1"/>
    <property type="match status" value="3"/>
</dbReference>
<feature type="domain" description="K Homology" evidence="4">
    <location>
        <begin position="596"/>
        <end position="664"/>
    </location>
</feature>
<feature type="compositionally biased region" description="Low complexity" evidence="3">
    <location>
        <begin position="759"/>
        <end position="774"/>
    </location>
</feature>
<sequence length="1145" mass="126621">MDQIAYSFCFPNYKYQGSLHPTHTQGSSATAALASADEANLTALHRVCEAAAVRHGCHAAVSAVDASAKKMKTATSTIPQKRRVGGDGEQGFNVTLSGLTGAVAAARGDIFRHNPIQTRLPVKAPKPSHIASVAEFQDLLRPHINNISQTTNTTITLHTHTNHRRTAGFQSECYTEVIICGTQHDAEVARVRVLVTLDELAGLKSDSTVIPQKLHNIVSGRKRCFVTSIMEETATNIYFPSPFMGIHNPTYADEPVQQPNDAGDQRSDSVIYITGDALGISRAKEMLNKLAAQKAKSMYHKDAMLHSRKLDWMLMQKQDEIKPIMQDNGSFILFPVLGSSGSTITIFAENRVNVERTLRSLNMLTCHAYEACFYVNTREGSIFSHPPSLGHLMMLVSQLSQASGAEVTYKSIEGCIEVLGTERAVRNAYQRIHEMSFMKIYHRETVFNVELSIEQREFISGKKNGKINKIMKTSGVKIKFLPCNDYNFIIEVASSNFLKALDGLTLLQEELPAEMSFFVPETYHKRIIGVGGKNIQRIMKKYGVYVKFSNAEEFAALGGYYDNEDNVVARTPAKNAMNLDNLKHSVMELVSPRDKDFINQTISVPRQLHRELIRQHNNFIHEIEERTNTTIRWPDRESASEIVTLVGPESQLNTGTQLFLELIPEEYHYRVPSSTALSNLLGDTDIQDKVVTRVKREFNFDLILPTLPISTPSIPGSNVLGADLLSEDKAVSNNASNTQEGLEPQKSRLSMTFSDCPDSPTNSLTSSNSSGPSTQMEEKEAEVAFIFRFTRNNMDCLQSATEVLIQYLREAQVPLFPETKSDLRRPRSDSFADAFPHFNSKLLASVAPPESPISAGFTGYPSFPSYSLFDTGRSTTLDTSWKNSRDMSAGSGNIRAIFDNAQPRVDVHQHESNLDIAGAFGLDVSGGQPSQGLGTTGGLSMAPGSSSAVDTDPWGTTSMFVRSLMDPENINGHHSGYTEPMSMRPERYSDPSFSRQMYTQHMQMQQPMSNTNYPSMYSAADMNMSSMPIPTSSKSLPEMWLQSELRTLRPSPTSSTSSGYRSKSMYSSGGERVLASPTSATFGNTNVWAMDQPPRSQPVASSSSSTKEVDRMQAAFENITFTSKPYGEVSPESQRRNGRPPGFDI</sequence>
<dbReference type="PROSITE" id="PS50084">
    <property type="entry name" value="KH_TYPE_1"/>
    <property type="match status" value="2"/>
</dbReference>
<dbReference type="InterPro" id="IPR004087">
    <property type="entry name" value="KH_dom"/>
</dbReference>
<dbReference type="SMART" id="SM00322">
    <property type="entry name" value="KH"/>
    <property type="match status" value="4"/>
</dbReference>
<dbReference type="Proteomes" id="UP000242875">
    <property type="component" value="Unassembled WGS sequence"/>
</dbReference>
<evidence type="ECO:0000259" key="4">
    <source>
        <dbReference type="SMART" id="SM00322"/>
    </source>
</evidence>
<feature type="region of interest" description="Disordered" evidence="3">
    <location>
        <begin position="928"/>
        <end position="953"/>
    </location>
</feature>
<feature type="domain" description="K Homology" evidence="4">
    <location>
        <begin position="511"/>
        <end position="591"/>
    </location>
</feature>
<evidence type="ECO:0000313" key="6">
    <source>
        <dbReference type="Proteomes" id="UP000242875"/>
    </source>
</evidence>
<dbReference type="Pfam" id="PF24563">
    <property type="entry name" value="KH_Mug60-KHD4"/>
    <property type="match status" value="1"/>
</dbReference>
<dbReference type="GO" id="GO:0003729">
    <property type="term" value="F:mRNA binding"/>
    <property type="evidence" value="ECO:0007669"/>
    <property type="project" value="TreeGrafter"/>
</dbReference>
<dbReference type="AlphaFoldDB" id="A0A261Y5Y5"/>
<dbReference type="PANTHER" id="PTHR10627:SF76">
    <property type="entry name" value="KH DOMAIN-CONTAINING PROTEIN YLL032C"/>
    <property type="match status" value="1"/>
</dbReference>
<name>A0A261Y5Y5_9FUNG</name>
<dbReference type="PANTHER" id="PTHR10627">
    <property type="entry name" value="SCP160"/>
    <property type="match status" value="1"/>
</dbReference>
<dbReference type="InterPro" id="IPR056553">
    <property type="entry name" value="KH_Mug60-KHD4"/>
</dbReference>
<dbReference type="CDD" id="cd22453">
    <property type="entry name" value="KH-I_MUG60_like"/>
    <property type="match status" value="1"/>
</dbReference>
<feature type="region of interest" description="Disordered" evidence="3">
    <location>
        <begin position="1047"/>
        <end position="1145"/>
    </location>
</feature>
<feature type="compositionally biased region" description="Polar residues" evidence="3">
    <location>
        <begin position="1076"/>
        <end position="1087"/>
    </location>
</feature>
<dbReference type="EMBL" id="MVBO01000007">
    <property type="protein sequence ID" value="OZJ06017.1"/>
    <property type="molecule type" value="Genomic_DNA"/>
</dbReference>
<gene>
    <name evidence="5" type="ORF">BZG36_01075</name>
</gene>
<evidence type="ECO:0000256" key="1">
    <source>
        <dbReference type="ARBA" id="ARBA00022737"/>
    </source>
</evidence>
<proteinExistence type="predicted"/>
<keyword evidence="1" id="KW-0677">Repeat</keyword>
<feature type="domain" description="K Homology" evidence="4">
    <location>
        <begin position="202"/>
        <end position="292"/>
    </location>
</feature>
<organism evidence="5 6">
    <name type="scientific">Bifiguratus adelaidae</name>
    <dbReference type="NCBI Taxonomy" id="1938954"/>
    <lineage>
        <taxon>Eukaryota</taxon>
        <taxon>Fungi</taxon>
        <taxon>Fungi incertae sedis</taxon>
        <taxon>Mucoromycota</taxon>
        <taxon>Mucoromycotina</taxon>
        <taxon>Endogonomycetes</taxon>
        <taxon>Endogonales</taxon>
        <taxon>Endogonales incertae sedis</taxon>
        <taxon>Bifiguratus</taxon>
    </lineage>
</organism>
<dbReference type="InterPro" id="IPR004088">
    <property type="entry name" value="KH_dom_type_1"/>
</dbReference>
<protein>
    <recommendedName>
        <fullName evidence="4">K Homology domain-containing protein</fullName>
    </recommendedName>
</protein>
<feature type="domain" description="K Homology" evidence="4">
    <location>
        <begin position="443"/>
        <end position="509"/>
    </location>
</feature>
<evidence type="ECO:0000313" key="5">
    <source>
        <dbReference type="EMBL" id="OZJ06017.1"/>
    </source>
</evidence>
<feature type="region of interest" description="Disordered" evidence="3">
    <location>
        <begin position="733"/>
        <end position="777"/>
    </location>
</feature>
<dbReference type="SUPFAM" id="SSF54791">
    <property type="entry name" value="Eukaryotic type KH-domain (KH-domain type I)"/>
    <property type="match status" value="4"/>
</dbReference>
<feature type="compositionally biased region" description="Low complexity" evidence="3">
    <location>
        <begin position="1049"/>
        <end position="1069"/>
    </location>
</feature>
<comment type="caution">
    <text evidence="5">The sequence shown here is derived from an EMBL/GenBank/DDBJ whole genome shotgun (WGS) entry which is preliminary data.</text>
</comment>